<evidence type="ECO:0000313" key="2">
    <source>
        <dbReference type="Proteomes" id="UP000467006"/>
    </source>
</evidence>
<sequence>MMAEKNSRLGIGGAAAGVVLFFLPSAGIALFVSAIGAVAWGWPFFTALLWIFGIVYGALLVLTFFRKDKTDYSKIKSYAPGYIPNLHQPGTQEYYLNEIMNQQAVENDRKRRQVD</sequence>
<evidence type="ECO:0000313" key="1">
    <source>
        <dbReference type="EMBL" id="BBX19072.1"/>
    </source>
</evidence>
<dbReference type="EMBL" id="AP022563">
    <property type="protein sequence ID" value="BBX19072.1"/>
    <property type="molecule type" value="Genomic_DNA"/>
</dbReference>
<dbReference type="RefSeq" id="WP_098000581.1">
    <property type="nucleotide sequence ID" value="NZ_AP022563.1"/>
</dbReference>
<protein>
    <submittedName>
        <fullName evidence="1">Uncharacterized protein</fullName>
    </submittedName>
</protein>
<dbReference type="KEGG" id="mdu:MDUV_39320"/>
<proteinExistence type="predicted"/>
<name>A0A7I7K6N5_9MYCO</name>
<dbReference type="Proteomes" id="UP000467006">
    <property type="component" value="Chromosome"/>
</dbReference>
<keyword evidence="2" id="KW-1185">Reference proteome</keyword>
<accession>A0A7I7K6N5</accession>
<gene>
    <name evidence="1" type="ORF">MDUV_39320</name>
</gene>
<organism evidence="1 2">
    <name type="scientific">Mycolicibacterium duvalii</name>
    <dbReference type="NCBI Taxonomy" id="39688"/>
    <lineage>
        <taxon>Bacteria</taxon>
        <taxon>Bacillati</taxon>
        <taxon>Actinomycetota</taxon>
        <taxon>Actinomycetes</taxon>
        <taxon>Mycobacteriales</taxon>
        <taxon>Mycobacteriaceae</taxon>
        <taxon>Mycolicibacterium</taxon>
    </lineage>
</organism>
<reference evidence="1 2" key="1">
    <citation type="journal article" date="2019" name="Emerg. Microbes Infect.">
        <title>Comprehensive subspecies identification of 175 nontuberculous mycobacteria species based on 7547 genomic profiles.</title>
        <authorList>
            <person name="Matsumoto Y."/>
            <person name="Kinjo T."/>
            <person name="Motooka D."/>
            <person name="Nabeya D."/>
            <person name="Jung N."/>
            <person name="Uechi K."/>
            <person name="Horii T."/>
            <person name="Iida T."/>
            <person name="Fujita J."/>
            <person name="Nakamura S."/>
        </authorList>
    </citation>
    <scope>NUCLEOTIDE SEQUENCE [LARGE SCALE GENOMIC DNA]</scope>
    <source>
        <strain evidence="1 2">JCM 6396</strain>
    </source>
</reference>
<dbReference type="AlphaFoldDB" id="A0A7I7K6N5"/>